<dbReference type="NCBIfam" id="TIGR01575">
    <property type="entry name" value="rimI"/>
    <property type="match status" value="1"/>
</dbReference>
<reference evidence="7" key="1">
    <citation type="submission" date="2018-09" db="EMBL/GenBank/DDBJ databases">
        <title>Murine metabolic-syndrome-specific gut microbial biobank.</title>
        <authorList>
            <person name="Liu C."/>
        </authorList>
    </citation>
    <scope>NUCLEOTIDE SEQUENCE</scope>
    <source>
        <strain evidence="7">D42-62</strain>
    </source>
</reference>
<dbReference type="RefSeq" id="WP_160561515.1">
    <property type="nucleotide sequence ID" value="NZ_QZDT01000040.1"/>
</dbReference>
<sequence>MLRIREMEAADVETVSKLESETFSMPWSAKDFLEMVEADYAYYCVAEIDGRIVGCCGIRNIAGEGEITNVMVAADDRKKGIGKKMMEYMLERASQVGIGSCTLEVRVSNRAAIRLYESLGFKGEGVRPNFYDKPKEDALIMWKR</sequence>
<dbReference type="InterPro" id="IPR016181">
    <property type="entry name" value="Acyl_CoA_acyltransferase"/>
</dbReference>
<evidence type="ECO:0000313" key="7">
    <source>
        <dbReference type="EMBL" id="NBJ94490.1"/>
    </source>
</evidence>
<evidence type="ECO:0000256" key="4">
    <source>
        <dbReference type="ARBA" id="ARBA00023315"/>
    </source>
</evidence>
<dbReference type="InterPro" id="IPR050680">
    <property type="entry name" value="YpeA/RimI_acetyltransf"/>
</dbReference>
<evidence type="ECO:0000256" key="2">
    <source>
        <dbReference type="ARBA" id="ARBA00022490"/>
    </source>
</evidence>
<evidence type="ECO:0000256" key="1">
    <source>
        <dbReference type="ARBA" id="ARBA00005395"/>
    </source>
</evidence>
<keyword evidence="8" id="KW-1185">Reference proteome</keyword>
<dbReference type="EMBL" id="QZDT01000040">
    <property type="protein sequence ID" value="NBJ94490.1"/>
    <property type="molecule type" value="Genomic_DNA"/>
</dbReference>
<name>A0A9X5BIB9_9FIRM</name>
<dbReference type="GO" id="GO:0008999">
    <property type="term" value="F:protein-N-terminal-alanine acetyltransferase activity"/>
    <property type="evidence" value="ECO:0007669"/>
    <property type="project" value="UniProtKB-EC"/>
</dbReference>
<comment type="catalytic activity">
    <reaction evidence="5">
        <text>N-terminal L-alanyl-[ribosomal protein bS18] + acetyl-CoA = N-terminal N(alpha)-acetyl-L-alanyl-[ribosomal protein bS18] + CoA + H(+)</text>
        <dbReference type="Rhea" id="RHEA:43756"/>
        <dbReference type="Rhea" id="RHEA-COMP:10676"/>
        <dbReference type="Rhea" id="RHEA-COMP:10677"/>
        <dbReference type="ChEBI" id="CHEBI:15378"/>
        <dbReference type="ChEBI" id="CHEBI:57287"/>
        <dbReference type="ChEBI" id="CHEBI:57288"/>
        <dbReference type="ChEBI" id="CHEBI:64718"/>
        <dbReference type="ChEBI" id="CHEBI:83683"/>
        <dbReference type="EC" id="2.3.1.266"/>
    </reaction>
</comment>
<evidence type="ECO:0000313" key="8">
    <source>
        <dbReference type="Proteomes" id="UP001154420"/>
    </source>
</evidence>
<keyword evidence="3" id="KW-0808">Transferase</keyword>
<dbReference type="InterPro" id="IPR006464">
    <property type="entry name" value="AcTrfase_RimI/Ard1"/>
</dbReference>
<dbReference type="PROSITE" id="PS51186">
    <property type="entry name" value="GNAT"/>
    <property type="match status" value="1"/>
</dbReference>
<proteinExistence type="inferred from homology"/>
<dbReference type="OrthoDB" id="9794566at2"/>
<dbReference type="GO" id="GO:0005737">
    <property type="term" value="C:cytoplasm"/>
    <property type="evidence" value="ECO:0007669"/>
    <property type="project" value="UniProtKB-SubCell"/>
</dbReference>
<organism evidence="7 8">
    <name type="scientific">Parablautia muri</name>
    <dbReference type="NCBI Taxonomy" id="2320879"/>
    <lineage>
        <taxon>Bacteria</taxon>
        <taxon>Bacillati</taxon>
        <taxon>Bacillota</taxon>
        <taxon>Clostridia</taxon>
        <taxon>Lachnospirales</taxon>
        <taxon>Lachnospiraceae</taxon>
        <taxon>Parablautia</taxon>
    </lineage>
</organism>
<dbReference type="Proteomes" id="UP001154420">
    <property type="component" value="Unassembled WGS sequence"/>
</dbReference>
<dbReference type="Pfam" id="PF00583">
    <property type="entry name" value="Acetyltransf_1"/>
    <property type="match status" value="1"/>
</dbReference>
<keyword evidence="4" id="KW-0012">Acyltransferase</keyword>
<keyword evidence="2 5" id="KW-0963">Cytoplasm</keyword>
<comment type="function">
    <text evidence="5">Acetylates the N-terminal alanine of ribosomal protein bS18.</text>
</comment>
<comment type="caution">
    <text evidence="7">The sequence shown here is derived from an EMBL/GenBank/DDBJ whole genome shotgun (WGS) entry which is preliminary data.</text>
</comment>
<dbReference type="InterPro" id="IPR000182">
    <property type="entry name" value="GNAT_dom"/>
</dbReference>
<evidence type="ECO:0000259" key="6">
    <source>
        <dbReference type="PROSITE" id="PS51186"/>
    </source>
</evidence>
<accession>A0A9X5BIB9</accession>
<dbReference type="PANTHER" id="PTHR43420">
    <property type="entry name" value="ACETYLTRANSFERASE"/>
    <property type="match status" value="1"/>
</dbReference>
<protein>
    <recommendedName>
        <fullName evidence="5">[Ribosomal protein bS18]-alanine N-acetyltransferase</fullName>
        <ecNumber evidence="5">2.3.1.266</ecNumber>
    </recommendedName>
</protein>
<gene>
    <name evidence="7" type="primary">rimI</name>
    <name evidence="7" type="ORF">D5281_18350</name>
</gene>
<comment type="similarity">
    <text evidence="1 5">Belongs to the acetyltransferase family. RimI subfamily.</text>
</comment>
<comment type="subcellular location">
    <subcellularLocation>
        <location evidence="5">Cytoplasm</location>
    </subcellularLocation>
</comment>
<dbReference type="SUPFAM" id="SSF55729">
    <property type="entry name" value="Acyl-CoA N-acyltransferases (Nat)"/>
    <property type="match status" value="1"/>
</dbReference>
<dbReference type="PANTHER" id="PTHR43420:SF44">
    <property type="entry name" value="ACETYLTRANSFERASE YPEA"/>
    <property type="match status" value="1"/>
</dbReference>
<dbReference type="Gene3D" id="3.40.630.30">
    <property type="match status" value="1"/>
</dbReference>
<dbReference type="CDD" id="cd04301">
    <property type="entry name" value="NAT_SF"/>
    <property type="match status" value="1"/>
</dbReference>
<feature type="domain" description="N-acetyltransferase" evidence="6">
    <location>
        <begin position="2"/>
        <end position="144"/>
    </location>
</feature>
<evidence type="ECO:0000256" key="3">
    <source>
        <dbReference type="ARBA" id="ARBA00022679"/>
    </source>
</evidence>
<dbReference type="EC" id="2.3.1.266" evidence="5"/>
<evidence type="ECO:0000256" key="5">
    <source>
        <dbReference type="RuleBase" id="RU363094"/>
    </source>
</evidence>
<dbReference type="AlphaFoldDB" id="A0A9X5BIB9"/>